<dbReference type="RefSeq" id="WP_353947817.1">
    <property type="nucleotide sequence ID" value="NZ_CP159510.1"/>
</dbReference>
<keyword evidence="2 11" id="KW-0808">Transferase</keyword>
<dbReference type="GO" id="GO:0042245">
    <property type="term" value="P:RNA repair"/>
    <property type="evidence" value="ECO:0007669"/>
    <property type="project" value="UniProtKB-KW"/>
</dbReference>
<dbReference type="NCBIfam" id="NF009814">
    <property type="entry name" value="PRK13299.1"/>
    <property type="match status" value="1"/>
</dbReference>
<dbReference type="GO" id="GO:0004810">
    <property type="term" value="F:CCA tRNA nucleotidyltransferase activity"/>
    <property type="evidence" value="ECO:0007669"/>
    <property type="project" value="UniProtKB-UniRule"/>
</dbReference>
<comment type="cofactor">
    <cofactor evidence="1 11">
        <name>Mg(2+)</name>
        <dbReference type="ChEBI" id="CHEBI:18420"/>
    </cofactor>
</comment>
<keyword evidence="10 11" id="KW-0694">RNA-binding</keyword>
<feature type="domain" description="Poly A polymerase head" evidence="12">
    <location>
        <begin position="22"/>
        <end position="142"/>
    </location>
</feature>
<evidence type="ECO:0000256" key="3">
    <source>
        <dbReference type="ARBA" id="ARBA00022694"/>
    </source>
</evidence>
<feature type="binding site" evidence="11">
    <location>
        <position position="157"/>
    </location>
    <ligand>
        <name>CTP</name>
        <dbReference type="ChEBI" id="CHEBI:37563"/>
    </ligand>
</feature>
<dbReference type="EC" id="2.7.7.72" evidence="11"/>
<dbReference type="GO" id="GO:0000287">
    <property type="term" value="F:magnesium ion binding"/>
    <property type="evidence" value="ECO:0007669"/>
    <property type="project" value="UniProtKB-UniRule"/>
</dbReference>
<comment type="miscellaneous">
    <text evidence="11">A single active site specifically recognizes both ATP and CTP and is responsible for their addition.</text>
</comment>
<evidence type="ECO:0000256" key="4">
    <source>
        <dbReference type="ARBA" id="ARBA00022695"/>
    </source>
</evidence>
<dbReference type="InterPro" id="IPR050264">
    <property type="entry name" value="Bact_CCA-adding_enz_type3_sf"/>
</dbReference>
<feature type="binding site" evidence="11">
    <location>
        <position position="163"/>
    </location>
    <ligand>
        <name>ATP</name>
        <dbReference type="ChEBI" id="CHEBI:30616"/>
    </ligand>
</feature>
<evidence type="ECO:0000259" key="14">
    <source>
        <dbReference type="Pfam" id="PF13735"/>
    </source>
</evidence>
<accession>A0AAU8ICM6</accession>
<dbReference type="PANTHER" id="PTHR46173">
    <property type="entry name" value="CCA TRNA NUCLEOTIDYLTRANSFERASE 1, MITOCHONDRIAL"/>
    <property type="match status" value="1"/>
</dbReference>
<dbReference type="Pfam" id="PF13735">
    <property type="entry name" value="tRNA_NucTran2_2"/>
    <property type="match status" value="1"/>
</dbReference>
<dbReference type="Gene3D" id="1.10.110.30">
    <property type="match status" value="1"/>
</dbReference>
<reference evidence="15" key="1">
    <citation type="submission" date="2024-06" db="EMBL/GenBank/DDBJ databases">
        <authorList>
            <person name="Fan A."/>
            <person name="Zhang F.Y."/>
            <person name="Zhang L."/>
        </authorList>
    </citation>
    <scope>NUCLEOTIDE SEQUENCE</scope>
    <source>
        <strain evidence="15">Y61</strain>
    </source>
</reference>
<dbReference type="InterPro" id="IPR032810">
    <property type="entry name" value="CCA-adding_enz_C"/>
</dbReference>
<keyword evidence="6 11" id="KW-0547">Nucleotide-binding</keyword>
<sequence>MEFPFTDAAFLLDTLTSHGYEAYVVGGAVRDYLLGRPVHDVDIATSAHPDDVISLFKRTVPTGIRHGTITVIYKKRSYEVTTFRSEADYYDFRHPGKVTFETSLDKDLMRRDFTINALAMERTGRIIDLFGGTEDMSLKRIRMVGSPAERITEDPLRIMRGIRFVSELNFNLGSDEQAAFSEKATLLRKISVERIEQEMTRLLDGPARAKAIKLLFTTGCLYALPLIKNKPAAVEPDQVDFSVLATNDERWTAFLLVLGFRDTAKFAREWKWPGARRKAVARLQYYFEQRKREPWSQLSIYVAGLRNAQSVERLLCAFGQIRRDRLSESLDRINRIWASCRIHSRSELAVNGRDLLTWSDARQGPWMKEALNQIEQNVVTGRIANDREAIESWFRTWQAKQKKRF</sequence>
<keyword evidence="9 11" id="KW-0460">Magnesium</keyword>
<feature type="binding site" evidence="11">
    <location>
        <position position="160"/>
    </location>
    <ligand>
        <name>ATP</name>
        <dbReference type="ChEBI" id="CHEBI:30616"/>
    </ligand>
</feature>
<dbReference type="CDD" id="cd05398">
    <property type="entry name" value="NT_ClassII-CCAase"/>
    <property type="match status" value="1"/>
</dbReference>
<gene>
    <name evidence="11" type="primary">cca</name>
    <name evidence="15" type="ORF">ABNN70_11060</name>
</gene>
<feature type="binding site" evidence="11">
    <location>
        <position position="27"/>
    </location>
    <ligand>
        <name>CTP</name>
        <dbReference type="ChEBI" id="CHEBI:37563"/>
    </ligand>
</feature>
<dbReference type="Pfam" id="PF12627">
    <property type="entry name" value="PolyA_pol_RNAbd"/>
    <property type="match status" value="1"/>
</dbReference>
<feature type="binding site" evidence="11">
    <location>
        <position position="27"/>
    </location>
    <ligand>
        <name>ATP</name>
        <dbReference type="ChEBI" id="CHEBI:30616"/>
    </ligand>
</feature>
<dbReference type="SUPFAM" id="SSF81891">
    <property type="entry name" value="Poly A polymerase C-terminal region-like"/>
    <property type="match status" value="1"/>
</dbReference>
<feature type="binding site" evidence="11">
    <location>
        <position position="154"/>
    </location>
    <ligand>
        <name>ATP</name>
        <dbReference type="ChEBI" id="CHEBI:30616"/>
    </ligand>
</feature>
<keyword evidence="7 11" id="KW-0692">RNA repair</keyword>
<evidence type="ECO:0000256" key="11">
    <source>
        <dbReference type="HAMAP-Rule" id="MF_01263"/>
    </source>
</evidence>
<feature type="domain" description="CCA-adding enzyme C-terminal" evidence="14">
    <location>
        <begin position="245"/>
        <end position="393"/>
    </location>
</feature>
<keyword evidence="5 11" id="KW-0479">Metal-binding</keyword>
<comment type="catalytic activity">
    <reaction evidence="11">
        <text>a tRNA precursor + 2 CTP + ATP = a tRNA with a 3' CCA end + 3 diphosphate</text>
        <dbReference type="Rhea" id="RHEA:14433"/>
        <dbReference type="Rhea" id="RHEA-COMP:10465"/>
        <dbReference type="Rhea" id="RHEA-COMP:10468"/>
        <dbReference type="ChEBI" id="CHEBI:30616"/>
        <dbReference type="ChEBI" id="CHEBI:33019"/>
        <dbReference type="ChEBI" id="CHEBI:37563"/>
        <dbReference type="ChEBI" id="CHEBI:74896"/>
        <dbReference type="ChEBI" id="CHEBI:83071"/>
        <dbReference type="EC" id="2.7.7.72"/>
    </reaction>
</comment>
<dbReference type="EMBL" id="CP159510">
    <property type="protein sequence ID" value="XCJ16223.1"/>
    <property type="molecule type" value="Genomic_DNA"/>
</dbReference>
<dbReference type="GO" id="GO:0000049">
    <property type="term" value="F:tRNA binding"/>
    <property type="evidence" value="ECO:0007669"/>
    <property type="project" value="UniProtKB-UniRule"/>
</dbReference>
<dbReference type="Gene3D" id="1.10.246.80">
    <property type="match status" value="1"/>
</dbReference>
<comment type="catalytic activity">
    <reaction evidence="11">
        <text>a tRNA with a 3' CCA end + 2 CTP + ATP = a tRNA with a 3' CCACCA end + 3 diphosphate</text>
        <dbReference type="Rhea" id="RHEA:76235"/>
        <dbReference type="Rhea" id="RHEA-COMP:10468"/>
        <dbReference type="Rhea" id="RHEA-COMP:18655"/>
        <dbReference type="ChEBI" id="CHEBI:30616"/>
        <dbReference type="ChEBI" id="CHEBI:33019"/>
        <dbReference type="ChEBI" id="CHEBI:37563"/>
        <dbReference type="ChEBI" id="CHEBI:83071"/>
        <dbReference type="ChEBI" id="CHEBI:195187"/>
    </reaction>
</comment>
<feature type="binding site" evidence="11">
    <location>
        <position position="42"/>
    </location>
    <ligand>
        <name>Mg(2+)</name>
        <dbReference type="ChEBI" id="CHEBI:18420"/>
    </ligand>
</feature>
<dbReference type="InterPro" id="IPR002646">
    <property type="entry name" value="PolA_pol_head_dom"/>
</dbReference>
<evidence type="ECO:0000256" key="1">
    <source>
        <dbReference type="ARBA" id="ARBA00001946"/>
    </source>
</evidence>
<feature type="binding site" evidence="11">
    <location>
        <position position="160"/>
    </location>
    <ligand>
        <name>CTP</name>
        <dbReference type="ChEBI" id="CHEBI:37563"/>
    </ligand>
</feature>
<dbReference type="HAMAP" id="MF_01263">
    <property type="entry name" value="CCA_bact_type3"/>
    <property type="match status" value="1"/>
</dbReference>
<protein>
    <recommendedName>
        <fullName evidence="11">CCA-adding enzyme</fullName>
        <ecNumber evidence="11">2.7.7.72</ecNumber>
    </recommendedName>
    <alternativeName>
        <fullName evidence="11">CCA tRNA nucleotidyltransferase</fullName>
    </alternativeName>
    <alternativeName>
        <fullName evidence="11">tRNA CCA-pyrophosphorylase</fullName>
    </alternativeName>
    <alternativeName>
        <fullName evidence="11">tRNA adenylyl-/cytidylyl- transferase</fullName>
    </alternativeName>
    <alternativeName>
        <fullName evidence="11">tRNA nucleotidyltransferase</fullName>
    </alternativeName>
    <alternativeName>
        <fullName evidence="11">tRNA-NT</fullName>
    </alternativeName>
</protein>
<dbReference type="InterPro" id="IPR023068">
    <property type="entry name" value="CCA-adding_enz_firmicutes"/>
</dbReference>
<feature type="binding site" evidence="11">
    <location>
        <position position="163"/>
    </location>
    <ligand>
        <name>CTP</name>
        <dbReference type="ChEBI" id="CHEBI:37563"/>
    </ligand>
</feature>
<name>A0AAU8ICM6_9BACL</name>
<evidence type="ECO:0000259" key="12">
    <source>
        <dbReference type="Pfam" id="PF01743"/>
    </source>
</evidence>
<dbReference type="GO" id="GO:0005524">
    <property type="term" value="F:ATP binding"/>
    <property type="evidence" value="ECO:0007669"/>
    <property type="project" value="UniProtKB-UniRule"/>
</dbReference>
<evidence type="ECO:0000313" key="15">
    <source>
        <dbReference type="EMBL" id="XCJ16223.1"/>
    </source>
</evidence>
<dbReference type="AlphaFoldDB" id="A0AAU8ICM6"/>
<keyword evidence="8 11" id="KW-0067">ATP-binding</keyword>
<evidence type="ECO:0000256" key="5">
    <source>
        <dbReference type="ARBA" id="ARBA00022723"/>
    </source>
</evidence>
<comment type="function">
    <text evidence="11">Catalyzes the addition and repair of the essential 3'-terminal CCA sequence in tRNAs without using a nucleic acid template. Adds these three nucleotides in the order of C, C, and A to the tRNA nucleotide-73, using CTP and ATP as substrates and producing inorganic pyrophosphate. tRNA 3'-terminal CCA addition is required both for tRNA processing and repair. Also involved in tRNA surveillance by mediating tandem CCA addition to generate a CCACCA at the 3' terminus of unstable tRNAs. While stable tRNAs receive only 3'-terminal CCA, unstable tRNAs are marked with CCACCA and rapidly degraded.</text>
</comment>
<organism evidence="15">
    <name type="scientific">Sporolactobacillus sp. Y61</name>
    <dbReference type="NCBI Taxonomy" id="3160863"/>
    <lineage>
        <taxon>Bacteria</taxon>
        <taxon>Bacillati</taxon>
        <taxon>Bacillota</taxon>
        <taxon>Bacilli</taxon>
        <taxon>Bacillales</taxon>
        <taxon>Sporolactobacillaceae</taxon>
        <taxon>Sporolactobacillus</taxon>
    </lineage>
</organism>
<feature type="binding site" evidence="11">
    <location>
        <position position="154"/>
    </location>
    <ligand>
        <name>CTP</name>
        <dbReference type="ChEBI" id="CHEBI:37563"/>
    </ligand>
</feature>
<evidence type="ECO:0000256" key="8">
    <source>
        <dbReference type="ARBA" id="ARBA00022840"/>
    </source>
</evidence>
<keyword evidence="3 11" id="KW-0819">tRNA processing</keyword>
<dbReference type="GO" id="GO:0001680">
    <property type="term" value="P:tRNA 3'-terminal CCA addition"/>
    <property type="evidence" value="ECO:0007669"/>
    <property type="project" value="UniProtKB-UniRule"/>
</dbReference>
<evidence type="ECO:0000256" key="7">
    <source>
        <dbReference type="ARBA" id="ARBA00022800"/>
    </source>
</evidence>
<feature type="binding site" evidence="11">
    <location>
        <position position="30"/>
    </location>
    <ligand>
        <name>ATP</name>
        <dbReference type="ChEBI" id="CHEBI:30616"/>
    </ligand>
</feature>
<keyword evidence="4 11" id="KW-0548">Nucleotidyltransferase</keyword>
<feature type="binding site" evidence="11">
    <location>
        <position position="111"/>
    </location>
    <ligand>
        <name>ATP</name>
        <dbReference type="ChEBI" id="CHEBI:30616"/>
    </ligand>
</feature>
<feature type="binding site" evidence="11">
    <location>
        <position position="30"/>
    </location>
    <ligand>
        <name>CTP</name>
        <dbReference type="ChEBI" id="CHEBI:37563"/>
    </ligand>
</feature>
<feature type="binding site" evidence="11">
    <location>
        <position position="111"/>
    </location>
    <ligand>
        <name>CTP</name>
        <dbReference type="ChEBI" id="CHEBI:37563"/>
    </ligand>
</feature>
<evidence type="ECO:0000256" key="10">
    <source>
        <dbReference type="ARBA" id="ARBA00022884"/>
    </source>
</evidence>
<dbReference type="PANTHER" id="PTHR46173:SF1">
    <property type="entry name" value="CCA TRNA NUCLEOTIDYLTRANSFERASE 1, MITOCHONDRIAL"/>
    <property type="match status" value="1"/>
</dbReference>
<dbReference type="Gene3D" id="3.30.460.10">
    <property type="entry name" value="Beta Polymerase, domain 2"/>
    <property type="match status" value="1"/>
</dbReference>
<evidence type="ECO:0000259" key="13">
    <source>
        <dbReference type="Pfam" id="PF12627"/>
    </source>
</evidence>
<comment type="similarity">
    <text evidence="11">Belongs to the tRNA nucleotidyltransferase/poly(A) polymerase family. Bacterial CCA-adding enzyme type 3 subfamily.</text>
</comment>
<dbReference type="Gene3D" id="1.20.58.560">
    <property type="match status" value="1"/>
</dbReference>
<proteinExistence type="inferred from homology"/>
<dbReference type="Pfam" id="PF01743">
    <property type="entry name" value="PolyA_pol"/>
    <property type="match status" value="1"/>
</dbReference>
<evidence type="ECO:0000256" key="6">
    <source>
        <dbReference type="ARBA" id="ARBA00022741"/>
    </source>
</evidence>
<feature type="binding site" evidence="11">
    <location>
        <position position="40"/>
    </location>
    <ligand>
        <name>Mg(2+)</name>
        <dbReference type="ChEBI" id="CHEBI:18420"/>
    </ligand>
</feature>
<feature type="domain" description="tRNA nucleotidyltransferase/poly(A) polymerase RNA and SrmB- binding" evidence="13">
    <location>
        <begin position="169"/>
        <end position="227"/>
    </location>
</feature>
<dbReference type="InterPro" id="IPR043519">
    <property type="entry name" value="NT_sf"/>
</dbReference>
<evidence type="ECO:0000256" key="9">
    <source>
        <dbReference type="ARBA" id="ARBA00022842"/>
    </source>
</evidence>
<evidence type="ECO:0000256" key="2">
    <source>
        <dbReference type="ARBA" id="ARBA00022679"/>
    </source>
</evidence>
<dbReference type="SUPFAM" id="SSF81301">
    <property type="entry name" value="Nucleotidyltransferase"/>
    <property type="match status" value="1"/>
</dbReference>
<dbReference type="InterPro" id="IPR032828">
    <property type="entry name" value="PolyA_RNA-bd"/>
</dbReference>
<feature type="binding site" evidence="11">
    <location>
        <position position="157"/>
    </location>
    <ligand>
        <name>ATP</name>
        <dbReference type="ChEBI" id="CHEBI:30616"/>
    </ligand>
</feature>
<comment type="subunit">
    <text evidence="11">Homodimer.</text>
</comment>